<dbReference type="NCBIfam" id="TIGR00236">
    <property type="entry name" value="wecB"/>
    <property type="match status" value="1"/>
</dbReference>
<dbReference type="RefSeq" id="WP_310258679.1">
    <property type="nucleotide sequence ID" value="NZ_JAVDWA010000003.1"/>
</dbReference>
<dbReference type="PANTHER" id="PTHR43174">
    <property type="entry name" value="UDP-N-ACETYLGLUCOSAMINE 2-EPIMERASE"/>
    <property type="match status" value="1"/>
</dbReference>
<dbReference type="SUPFAM" id="SSF53756">
    <property type="entry name" value="UDP-Glycosyltransferase/glycogen phosphorylase"/>
    <property type="match status" value="1"/>
</dbReference>
<dbReference type="Proteomes" id="UP001258181">
    <property type="component" value="Unassembled WGS sequence"/>
</dbReference>
<protein>
    <submittedName>
        <fullName evidence="3">UDP-GlcNAc3NAcA epimerase</fullName>
        <ecNumber evidence="3">5.1.3.23</ecNumber>
    </submittedName>
</protein>
<dbReference type="InterPro" id="IPR029767">
    <property type="entry name" value="WecB-like"/>
</dbReference>
<dbReference type="GO" id="GO:0016853">
    <property type="term" value="F:isomerase activity"/>
    <property type="evidence" value="ECO:0007669"/>
    <property type="project" value="UniProtKB-KW"/>
</dbReference>
<dbReference type="Gene3D" id="3.40.50.2000">
    <property type="entry name" value="Glycogen Phosphorylase B"/>
    <property type="match status" value="2"/>
</dbReference>
<comment type="caution">
    <text evidence="3">The sequence shown here is derived from an EMBL/GenBank/DDBJ whole genome shotgun (WGS) entry which is preliminary data.</text>
</comment>
<comment type="similarity">
    <text evidence="1">Belongs to the UDP-N-acetylglucosamine 2-epimerase family.</text>
</comment>
<dbReference type="EMBL" id="JAVDWA010000003">
    <property type="protein sequence ID" value="MDR7073175.1"/>
    <property type="molecule type" value="Genomic_DNA"/>
</dbReference>
<proteinExistence type="inferred from homology"/>
<dbReference type="Pfam" id="PF02350">
    <property type="entry name" value="Epimerase_2"/>
    <property type="match status" value="1"/>
</dbReference>
<sequence>MKFLTVLGARPQFIKAAPVSRELRKNHEELIIHTGQHYDKNMSDIFFEELHIPKPDFHLGIGSASHGKQTGEMLSKIEEIILQEKPDYLLVYGDTNSTLAGALAAAKLHVPVVHIEAGLRSFNKKMPEEINRIMTDHVSEYLFCPTDTAVNNLTDENMTHNVINVGDVMYDAVEYNRQIAESNSNILDTFGLNSKEYHLITVHRAENTDDPEKISDILAAFSKIEEVKVWPMHPRTKHVIERLNLSLDSIPNLMIVEPVGYLDMLKLESNAKKILTDSGGVQKEAYFMEVPCVTLREQTEWVETLDSEANILVGTDKEKILAAVRKDVSPVYKNLFGDANAAGKIAKHFN</sequence>
<name>A0ABU1U145_9BACL</name>
<dbReference type="InterPro" id="IPR003331">
    <property type="entry name" value="UDP_GlcNAc_Epimerase_2_dom"/>
</dbReference>
<dbReference type="CDD" id="cd03786">
    <property type="entry name" value="GTB_UDP-GlcNAc_2-Epimerase"/>
    <property type="match status" value="1"/>
</dbReference>
<evidence type="ECO:0000256" key="1">
    <source>
        <dbReference type="RuleBase" id="RU003513"/>
    </source>
</evidence>
<reference evidence="3 4" key="1">
    <citation type="submission" date="2023-07" db="EMBL/GenBank/DDBJ databases">
        <title>Sorghum-associated microbial communities from plants grown in Nebraska, USA.</title>
        <authorList>
            <person name="Schachtman D."/>
        </authorList>
    </citation>
    <scope>NUCLEOTIDE SEQUENCE [LARGE SCALE GENOMIC DNA]</scope>
    <source>
        <strain evidence="3 4">BE211</strain>
    </source>
</reference>
<evidence type="ECO:0000313" key="3">
    <source>
        <dbReference type="EMBL" id="MDR7073175.1"/>
    </source>
</evidence>
<evidence type="ECO:0000259" key="2">
    <source>
        <dbReference type="Pfam" id="PF02350"/>
    </source>
</evidence>
<organism evidence="3 4">
    <name type="scientific">Fictibacillus barbaricus</name>
    <dbReference type="NCBI Taxonomy" id="182136"/>
    <lineage>
        <taxon>Bacteria</taxon>
        <taxon>Bacillati</taxon>
        <taxon>Bacillota</taxon>
        <taxon>Bacilli</taxon>
        <taxon>Bacillales</taxon>
        <taxon>Fictibacillaceae</taxon>
        <taxon>Fictibacillus</taxon>
    </lineage>
</organism>
<gene>
    <name evidence="3" type="ORF">J2X07_002161</name>
</gene>
<keyword evidence="4" id="KW-1185">Reference proteome</keyword>
<evidence type="ECO:0000313" key="4">
    <source>
        <dbReference type="Proteomes" id="UP001258181"/>
    </source>
</evidence>
<accession>A0ABU1U145</accession>
<dbReference type="EC" id="5.1.3.23" evidence="3"/>
<feature type="domain" description="UDP-N-acetylglucosamine 2-epimerase" evidence="2">
    <location>
        <begin position="24"/>
        <end position="348"/>
    </location>
</feature>
<keyword evidence="1 3" id="KW-0413">Isomerase</keyword>
<dbReference type="PANTHER" id="PTHR43174:SF1">
    <property type="entry name" value="UDP-N-ACETYLGLUCOSAMINE 2-EPIMERASE"/>
    <property type="match status" value="1"/>
</dbReference>